<keyword evidence="2" id="KW-0436">Ligase</keyword>
<organism evidence="2 3">
    <name type="scientific">Roseomonas populi</name>
    <dbReference type="NCBI Taxonomy" id="3121582"/>
    <lineage>
        <taxon>Bacteria</taxon>
        <taxon>Pseudomonadati</taxon>
        <taxon>Pseudomonadota</taxon>
        <taxon>Alphaproteobacteria</taxon>
        <taxon>Acetobacterales</taxon>
        <taxon>Roseomonadaceae</taxon>
        <taxon>Roseomonas</taxon>
    </lineage>
</organism>
<comment type="caution">
    <text evidence="2">The sequence shown here is derived from an EMBL/GenBank/DDBJ whole genome shotgun (WGS) entry which is preliminary data.</text>
</comment>
<proteinExistence type="predicted"/>
<keyword evidence="1" id="KW-0732">Signal</keyword>
<dbReference type="Proteomes" id="UP001524642">
    <property type="component" value="Unassembled WGS sequence"/>
</dbReference>
<keyword evidence="3" id="KW-1185">Reference proteome</keyword>
<accession>A0ABT1XAW4</accession>
<evidence type="ECO:0000313" key="2">
    <source>
        <dbReference type="EMBL" id="MCR0985242.1"/>
    </source>
</evidence>
<sequence length="98" mass="10671">MTRALLLAPLLPLLVLAACRANDPLPPPANAAEEACRKEAQDSTAVDRGYERINLQNVTQRQRVMGEIGLAEREAYLRCMRLKGLAAPGGVQPVRPPQ</sequence>
<evidence type="ECO:0000256" key="1">
    <source>
        <dbReference type="SAM" id="SignalP"/>
    </source>
</evidence>
<dbReference type="RefSeq" id="WP_257718895.1">
    <property type="nucleotide sequence ID" value="NZ_JANJOU010000031.1"/>
</dbReference>
<dbReference type="EMBL" id="JANJOU010000031">
    <property type="protein sequence ID" value="MCR0985242.1"/>
    <property type="molecule type" value="Genomic_DNA"/>
</dbReference>
<feature type="chain" id="PRO_5047018488" evidence="1">
    <location>
        <begin position="18"/>
        <end position="98"/>
    </location>
</feature>
<name>A0ABT1XAW4_9PROT</name>
<protein>
    <submittedName>
        <fullName evidence="2">Phosphoribosylamine--glycine ligase</fullName>
    </submittedName>
</protein>
<dbReference type="GO" id="GO:0016874">
    <property type="term" value="F:ligase activity"/>
    <property type="evidence" value="ECO:0007669"/>
    <property type="project" value="UniProtKB-KW"/>
</dbReference>
<reference evidence="2 3" key="1">
    <citation type="submission" date="2022-06" db="EMBL/GenBank/DDBJ databases">
        <title>Roseomonas CN29.</title>
        <authorList>
            <person name="Cheng Y."/>
            <person name="He X."/>
        </authorList>
    </citation>
    <scope>NUCLEOTIDE SEQUENCE [LARGE SCALE GENOMIC DNA]</scope>
    <source>
        <strain evidence="2 3">CN29</strain>
    </source>
</reference>
<gene>
    <name evidence="2" type="ORF">NRP21_24630</name>
</gene>
<evidence type="ECO:0000313" key="3">
    <source>
        <dbReference type="Proteomes" id="UP001524642"/>
    </source>
</evidence>
<dbReference type="PROSITE" id="PS51257">
    <property type="entry name" value="PROKAR_LIPOPROTEIN"/>
    <property type="match status" value="1"/>
</dbReference>
<feature type="signal peptide" evidence="1">
    <location>
        <begin position="1"/>
        <end position="17"/>
    </location>
</feature>